<proteinExistence type="predicted"/>
<reference evidence="2 3" key="1">
    <citation type="submission" date="2020-08" db="EMBL/GenBank/DDBJ databases">
        <title>Genomic Encyclopedia of Type Strains, Phase IV (KMG-IV): sequencing the most valuable type-strain genomes for metagenomic binning, comparative biology and taxonomic classification.</title>
        <authorList>
            <person name="Goeker M."/>
        </authorList>
    </citation>
    <scope>NUCLEOTIDE SEQUENCE [LARGE SCALE GENOMIC DNA]</scope>
    <source>
        <strain evidence="2 3">DSM 15867</strain>
    </source>
</reference>
<evidence type="ECO:0000256" key="1">
    <source>
        <dbReference type="SAM" id="MobiDB-lite"/>
    </source>
</evidence>
<organism evidence="2 3">
    <name type="scientific">Sphingomonas abaci</name>
    <dbReference type="NCBI Taxonomy" id="237611"/>
    <lineage>
        <taxon>Bacteria</taxon>
        <taxon>Pseudomonadati</taxon>
        <taxon>Pseudomonadota</taxon>
        <taxon>Alphaproteobacteria</taxon>
        <taxon>Sphingomonadales</taxon>
        <taxon>Sphingomonadaceae</taxon>
        <taxon>Sphingomonas</taxon>
    </lineage>
</organism>
<gene>
    <name evidence="2" type="ORF">GGQ96_002784</name>
</gene>
<accession>A0A7W7AKR9</accession>
<keyword evidence="3" id="KW-1185">Reference proteome</keyword>
<evidence type="ECO:0000313" key="3">
    <source>
        <dbReference type="Proteomes" id="UP000574769"/>
    </source>
</evidence>
<dbReference type="EMBL" id="JACHNY010000005">
    <property type="protein sequence ID" value="MBB4618641.1"/>
    <property type="molecule type" value="Genomic_DNA"/>
</dbReference>
<dbReference type="AlphaFoldDB" id="A0A7W7AKR9"/>
<evidence type="ECO:0000313" key="2">
    <source>
        <dbReference type="EMBL" id="MBB4618641.1"/>
    </source>
</evidence>
<comment type="caution">
    <text evidence="2">The sequence shown here is derived from an EMBL/GenBank/DDBJ whole genome shotgun (WGS) entry which is preliminary data.</text>
</comment>
<feature type="region of interest" description="Disordered" evidence="1">
    <location>
        <begin position="112"/>
        <end position="140"/>
    </location>
</feature>
<dbReference type="RefSeq" id="WP_184115671.1">
    <property type="nucleotide sequence ID" value="NZ_JACHNY010000005.1"/>
</dbReference>
<protein>
    <submittedName>
        <fullName evidence="2">Uncharacterized protein</fullName>
    </submittedName>
</protein>
<sequence>MTQAAAFIAEDRLIHGRVYLGRRPDTIRWTPSKPLPWWAAIWEEGRRFTAQQEQALIALGRDPVTAPAMEVVREIDLYADEAGGVLRIGQPRPVYAFDCPVIGKGAAGKVRVIGPNGKPRDVQPDGWANPPHPKPYRGAL</sequence>
<dbReference type="Proteomes" id="UP000574769">
    <property type="component" value="Unassembled WGS sequence"/>
</dbReference>
<name>A0A7W7AKR9_9SPHN</name>